<gene>
    <name evidence="2" type="ORF">MA16_Dca024795</name>
</gene>
<keyword evidence="1" id="KW-1133">Transmembrane helix</keyword>
<feature type="transmembrane region" description="Helical" evidence="1">
    <location>
        <begin position="6"/>
        <end position="29"/>
    </location>
</feature>
<keyword evidence="3" id="KW-1185">Reference proteome</keyword>
<dbReference type="EMBL" id="KZ503508">
    <property type="protein sequence ID" value="PKU63191.1"/>
    <property type="molecule type" value="Genomic_DNA"/>
</dbReference>
<keyword evidence="1" id="KW-0472">Membrane</keyword>
<evidence type="ECO:0000313" key="3">
    <source>
        <dbReference type="Proteomes" id="UP000233837"/>
    </source>
</evidence>
<sequence>MNFVYYQVSFTLLTRLILLFLDACTVMLNGKCKIFVFCKPLIIHLTIGFYIFALIFFGNTCAEVLHRKLLLQIEETMKDQLNVAETSITAIRKYNYQNFLSSEHFTTLNALLILKYQSSPKVSCTGVSKGFSHLALLFA</sequence>
<reference evidence="2 3" key="1">
    <citation type="journal article" date="2016" name="Sci. Rep.">
        <title>The Dendrobium catenatum Lindl. genome sequence provides insights into polysaccharide synthase, floral development and adaptive evolution.</title>
        <authorList>
            <person name="Zhang G.Q."/>
            <person name="Xu Q."/>
            <person name="Bian C."/>
            <person name="Tsai W.C."/>
            <person name="Yeh C.M."/>
            <person name="Liu K.W."/>
            <person name="Yoshida K."/>
            <person name="Zhang L.S."/>
            <person name="Chang S.B."/>
            <person name="Chen F."/>
            <person name="Shi Y."/>
            <person name="Su Y.Y."/>
            <person name="Zhang Y.Q."/>
            <person name="Chen L.J."/>
            <person name="Yin Y."/>
            <person name="Lin M."/>
            <person name="Huang H."/>
            <person name="Deng H."/>
            <person name="Wang Z.W."/>
            <person name="Zhu S.L."/>
            <person name="Zhao X."/>
            <person name="Deng C."/>
            <person name="Niu S.C."/>
            <person name="Huang J."/>
            <person name="Wang M."/>
            <person name="Liu G.H."/>
            <person name="Yang H.J."/>
            <person name="Xiao X.J."/>
            <person name="Hsiao Y.Y."/>
            <person name="Wu W.L."/>
            <person name="Chen Y.Y."/>
            <person name="Mitsuda N."/>
            <person name="Ohme-Takagi M."/>
            <person name="Luo Y.B."/>
            <person name="Van de Peer Y."/>
            <person name="Liu Z.J."/>
        </authorList>
    </citation>
    <scope>NUCLEOTIDE SEQUENCE [LARGE SCALE GENOMIC DNA]</scope>
    <source>
        <tissue evidence="2">The whole plant</tissue>
    </source>
</reference>
<dbReference type="Proteomes" id="UP000233837">
    <property type="component" value="Unassembled WGS sequence"/>
</dbReference>
<name>A0A2I0VIF9_9ASPA</name>
<keyword evidence="1" id="KW-0812">Transmembrane</keyword>
<dbReference type="AlphaFoldDB" id="A0A2I0VIF9"/>
<accession>A0A2I0VIF9</accession>
<evidence type="ECO:0000313" key="2">
    <source>
        <dbReference type="EMBL" id="PKU63191.1"/>
    </source>
</evidence>
<protein>
    <submittedName>
        <fullName evidence="2">Uncharacterized protein</fullName>
    </submittedName>
</protein>
<reference evidence="2 3" key="2">
    <citation type="journal article" date="2017" name="Nature">
        <title>The Apostasia genome and the evolution of orchids.</title>
        <authorList>
            <person name="Zhang G.Q."/>
            <person name="Liu K.W."/>
            <person name="Li Z."/>
            <person name="Lohaus R."/>
            <person name="Hsiao Y.Y."/>
            <person name="Niu S.C."/>
            <person name="Wang J.Y."/>
            <person name="Lin Y.C."/>
            <person name="Xu Q."/>
            <person name="Chen L.J."/>
            <person name="Yoshida K."/>
            <person name="Fujiwara S."/>
            <person name="Wang Z.W."/>
            <person name="Zhang Y.Q."/>
            <person name="Mitsuda N."/>
            <person name="Wang M."/>
            <person name="Liu G.H."/>
            <person name="Pecoraro L."/>
            <person name="Huang H.X."/>
            <person name="Xiao X.J."/>
            <person name="Lin M."/>
            <person name="Wu X.Y."/>
            <person name="Wu W.L."/>
            <person name="Chen Y.Y."/>
            <person name="Chang S.B."/>
            <person name="Sakamoto S."/>
            <person name="Ohme-Takagi M."/>
            <person name="Yagi M."/>
            <person name="Zeng S.J."/>
            <person name="Shen C.Y."/>
            <person name="Yeh C.M."/>
            <person name="Luo Y.B."/>
            <person name="Tsai W.C."/>
            <person name="Van de Peer Y."/>
            <person name="Liu Z.J."/>
        </authorList>
    </citation>
    <scope>NUCLEOTIDE SEQUENCE [LARGE SCALE GENOMIC DNA]</scope>
    <source>
        <tissue evidence="2">The whole plant</tissue>
    </source>
</reference>
<feature type="transmembrane region" description="Helical" evidence="1">
    <location>
        <begin position="41"/>
        <end position="58"/>
    </location>
</feature>
<proteinExistence type="predicted"/>
<evidence type="ECO:0000256" key="1">
    <source>
        <dbReference type="SAM" id="Phobius"/>
    </source>
</evidence>
<organism evidence="2 3">
    <name type="scientific">Dendrobium catenatum</name>
    <dbReference type="NCBI Taxonomy" id="906689"/>
    <lineage>
        <taxon>Eukaryota</taxon>
        <taxon>Viridiplantae</taxon>
        <taxon>Streptophyta</taxon>
        <taxon>Embryophyta</taxon>
        <taxon>Tracheophyta</taxon>
        <taxon>Spermatophyta</taxon>
        <taxon>Magnoliopsida</taxon>
        <taxon>Liliopsida</taxon>
        <taxon>Asparagales</taxon>
        <taxon>Orchidaceae</taxon>
        <taxon>Epidendroideae</taxon>
        <taxon>Malaxideae</taxon>
        <taxon>Dendrobiinae</taxon>
        <taxon>Dendrobium</taxon>
    </lineage>
</organism>